<dbReference type="EMBL" id="NTJD01000006">
    <property type="protein sequence ID" value="PCD76450.1"/>
    <property type="molecule type" value="Genomic_DNA"/>
</dbReference>
<evidence type="ECO:0000313" key="2">
    <source>
        <dbReference type="EMBL" id="PCD76450.1"/>
    </source>
</evidence>
<dbReference type="GO" id="GO:0004713">
    <property type="term" value="F:protein tyrosine kinase activity"/>
    <property type="evidence" value="ECO:0007669"/>
    <property type="project" value="TreeGrafter"/>
</dbReference>
<dbReference type="Proteomes" id="UP000243507">
    <property type="component" value="Unassembled WGS sequence"/>
</dbReference>
<accession>A0A2A4CQ47</accession>
<evidence type="ECO:0000256" key="1">
    <source>
        <dbReference type="SAM" id="Phobius"/>
    </source>
</evidence>
<feature type="transmembrane region" description="Helical" evidence="1">
    <location>
        <begin position="343"/>
        <end position="366"/>
    </location>
</feature>
<dbReference type="InterPro" id="IPR050445">
    <property type="entry name" value="Bact_polysacc_biosynth/exp"/>
</dbReference>
<dbReference type="AlphaFoldDB" id="A0A2A4CQ47"/>
<organism evidence="2 3">
    <name type="scientific">Pseudothioclava arenosa</name>
    <dbReference type="NCBI Taxonomy" id="1795308"/>
    <lineage>
        <taxon>Bacteria</taxon>
        <taxon>Pseudomonadati</taxon>
        <taxon>Pseudomonadota</taxon>
        <taxon>Alphaproteobacteria</taxon>
        <taxon>Rhodobacterales</taxon>
        <taxon>Paracoccaceae</taxon>
        <taxon>Pseudothioclava</taxon>
    </lineage>
</organism>
<sequence>MRKRHKLLLMSFLIGILGPLVLVAFYLWVIAEDQYASVTGFAVRKEEGGAISETLGGLIQFAGGSVSSESDILYEFIRSSEIVAAVDRKIDLRSHYAQYWPGDWAFSIWPDATIEDLTWFWQRVVRISYDKASGLIEVTVLAFDPQTAQIIAQAILDESQNKINTLNAQAREDAMRYALSDLEVAVARLKEAREAMTNFRTRTQIVDPEADFQGRMGVMNTLQQQLAQSLIEFDLLAETTKSTDPRIAQAQRRIEVIRQRIAQERRSFASQVGENGAAGDDFPKLFAEYEGLVVDREYAEETYRSALSALDLARANAARQSRYLASYIRPSLPESSEYPRRAVLFWLTALVLALGWATLALIYYSIRDRG</sequence>
<dbReference type="PANTHER" id="PTHR32309">
    <property type="entry name" value="TYROSINE-PROTEIN KINASE"/>
    <property type="match status" value="1"/>
</dbReference>
<dbReference type="PANTHER" id="PTHR32309:SF13">
    <property type="entry name" value="FERRIC ENTEROBACTIN TRANSPORT PROTEIN FEPE"/>
    <property type="match status" value="1"/>
</dbReference>
<keyword evidence="1" id="KW-1133">Transmembrane helix</keyword>
<feature type="transmembrane region" description="Helical" evidence="1">
    <location>
        <begin position="7"/>
        <end position="29"/>
    </location>
</feature>
<gene>
    <name evidence="2" type="ORF">CLN94_09720</name>
</gene>
<dbReference type="GO" id="GO:0005886">
    <property type="term" value="C:plasma membrane"/>
    <property type="evidence" value="ECO:0007669"/>
    <property type="project" value="TreeGrafter"/>
</dbReference>
<protein>
    <submittedName>
        <fullName evidence="2">Sugar transporter</fullName>
    </submittedName>
</protein>
<comment type="caution">
    <text evidence="2">The sequence shown here is derived from an EMBL/GenBank/DDBJ whole genome shotgun (WGS) entry which is preliminary data.</text>
</comment>
<proteinExistence type="predicted"/>
<keyword evidence="2" id="KW-0762">Sugar transport</keyword>
<reference evidence="2 3" key="1">
    <citation type="submission" date="2017-09" db="EMBL/GenBank/DDBJ databases">
        <title>A multilocus sequence analysis scheme for characterization of bacteria in the genus Thioclava.</title>
        <authorList>
            <person name="Liu Y."/>
            <person name="Shao Z."/>
        </authorList>
    </citation>
    <scope>NUCLEOTIDE SEQUENCE [LARGE SCALE GENOMIC DNA]</scope>
    <source>
        <strain evidence="2 3">CAU 1312</strain>
    </source>
</reference>
<keyword evidence="2" id="KW-0813">Transport</keyword>
<keyword evidence="1" id="KW-0472">Membrane</keyword>
<name>A0A2A4CQ47_9RHOB</name>
<keyword evidence="3" id="KW-1185">Reference proteome</keyword>
<keyword evidence="1" id="KW-0812">Transmembrane</keyword>
<evidence type="ECO:0000313" key="3">
    <source>
        <dbReference type="Proteomes" id="UP000243507"/>
    </source>
</evidence>